<keyword evidence="1" id="KW-0106">Calcium</keyword>
<evidence type="ECO:0000313" key="3">
    <source>
        <dbReference type="EMBL" id="KNC85349.1"/>
    </source>
</evidence>
<dbReference type="InterPro" id="IPR011992">
    <property type="entry name" value="EF-hand-dom_pair"/>
</dbReference>
<dbReference type="Gene3D" id="3.40.1080.10">
    <property type="entry name" value="Glutaconate Coenzyme A-transferase"/>
    <property type="match status" value="2"/>
</dbReference>
<gene>
    <name evidence="3" type="ORF">SARC_02471</name>
</gene>
<dbReference type="InterPro" id="IPR002048">
    <property type="entry name" value="EF_hand_dom"/>
</dbReference>
<dbReference type="Proteomes" id="UP000054560">
    <property type="component" value="Unassembled WGS sequence"/>
</dbReference>
<dbReference type="Gene3D" id="1.10.238.10">
    <property type="entry name" value="EF-hand"/>
    <property type="match status" value="1"/>
</dbReference>
<name>A0A0L0G8V7_9EUKA</name>
<dbReference type="eggNOG" id="KOG3822">
    <property type="taxonomic scope" value="Eukaryota"/>
</dbReference>
<sequence length="821" mass="90061">MSSLIPALGIYYQPGIAAMGVVATVSRVPFRKFTNEVIESRGKEHITSLLDGRNVVSHEHEDAVEHKRLMSKIPLRGYGLAKDQQSKWMMGMARNKVVSMDDAVEMVCNGDTIGCTGFVAQGAPEAVLKALGENYVKFGVPNSLTAMFGGGPGDWATKGLNHLAHTADEVQATTDGLQKDMLFRTIGAHYGQTPQIAKLVLNEKVEAWSIPMGSISRMWRSTAAHVPGHLTTTGMGTFVDPVTGSGGKINKRAEASSLKVVSEVFIDKERHLFYKALPISVAIIRATTADSDGNLSFENESLVGDARNLAMAARNSGGIVIAQVKNVAQNGTIPAPNVRVPGILVDCVVKVDRELQSELHPMSYYEDHNPSWSGQLKVPVDAIEPMPLDARKIIARRAATTLKPNKVVNLGIGMPEGVASVAEEEGVLQSITLTTEAGAIGGIPASGYNFGPSTNASAMLEMNSMFDLYSGGGLDACYLGMAQVTPTGDVNVTRLSEDRLTGPGGFIDISQATHRVCFMGTMTTKGLKLGFGDNSGVLNIEREGAIKKFVNDTYEVTFSGDEAVRRGQHTLYVTERAVFKRSSAHPILELIEIAPGLDLERDVLSAMEFRPVISPDLKTMDPRLFKFEKMGLRRDMTGVSLSDRAQYHEDDHTLLLDLSGVTVSQPEELRRFESDLKALFDPLKAAGGKFNAVINYDGFDCWQPIEKDYRKMVEEMEENYYLSSRRFTGNSFRRFKLGKSINVHKWNPEEMFNAFDENKDGEVSREELKSGMRNCFDIRLTHTQIHQLFGAKVAIGRKQFTVVMKDLLDNMGRTEASRTDI</sequence>
<dbReference type="PANTHER" id="PTHR43293">
    <property type="entry name" value="ACETATE COA-TRANSFERASE YDIF"/>
    <property type="match status" value="1"/>
</dbReference>
<dbReference type="GO" id="GO:0008410">
    <property type="term" value="F:CoA-transferase activity"/>
    <property type="evidence" value="ECO:0007669"/>
    <property type="project" value="InterPro"/>
</dbReference>
<reference evidence="3 4" key="1">
    <citation type="submission" date="2011-02" db="EMBL/GenBank/DDBJ databases">
        <title>The Genome Sequence of Sphaeroforma arctica JP610.</title>
        <authorList>
            <consortium name="The Broad Institute Genome Sequencing Platform"/>
            <person name="Russ C."/>
            <person name="Cuomo C."/>
            <person name="Young S.K."/>
            <person name="Zeng Q."/>
            <person name="Gargeya S."/>
            <person name="Alvarado L."/>
            <person name="Berlin A."/>
            <person name="Chapman S.B."/>
            <person name="Chen Z."/>
            <person name="Freedman E."/>
            <person name="Gellesch M."/>
            <person name="Goldberg J."/>
            <person name="Griggs A."/>
            <person name="Gujja S."/>
            <person name="Heilman E."/>
            <person name="Heiman D."/>
            <person name="Howarth C."/>
            <person name="Mehta T."/>
            <person name="Neiman D."/>
            <person name="Pearson M."/>
            <person name="Roberts A."/>
            <person name="Saif S."/>
            <person name="Shea T."/>
            <person name="Shenoy N."/>
            <person name="Sisk P."/>
            <person name="Stolte C."/>
            <person name="Sykes S."/>
            <person name="White J."/>
            <person name="Yandava C."/>
            <person name="Burger G."/>
            <person name="Gray M.W."/>
            <person name="Holland P.W.H."/>
            <person name="King N."/>
            <person name="Lang F.B.F."/>
            <person name="Roger A.J."/>
            <person name="Ruiz-Trillo I."/>
            <person name="Haas B."/>
            <person name="Nusbaum C."/>
            <person name="Birren B."/>
        </authorList>
    </citation>
    <scope>NUCLEOTIDE SEQUENCE [LARGE SCALE GENOMIC DNA]</scope>
    <source>
        <strain evidence="3 4">JP610</strain>
    </source>
</reference>
<dbReference type="InterPro" id="IPR004165">
    <property type="entry name" value="CoA_trans_fam_I"/>
</dbReference>
<evidence type="ECO:0000259" key="2">
    <source>
        <dbReference type="PROSITE" id="PS50222"/>
    </source>
</evidence>
<keyword evidence="4" id="KW-1185">Reference proteome</keyword>
<dbReference type="PANTHER" id="PTHR43293:SF1">
    <property type="entry name" value="ACETATE COA-TRANSFERASE YDIF"/>
    <property type="match status" value="1"/>
</dbReference>
<dbReference type="SMART" id="SM00882">
    <property type="entry name" value="CoA_trans"/>
    <property type="match status" value="1"/>
</dbReference>
<dbReference type="OrthoDB" id="48317at2759"/>
<dbReference type="SMART" id="SM00054">
    <property type="entry name" value="EFh"/>
    <property type="match status" value="1"/>
</dbReference>
<dbReference type="InterPro" id="IPR037171">
    <property type="entry name" value="NagB/RpiA_transferase-like"/>
</dbReference>
<dbReference type="RefSeq" id="XP_014159251.1">
    <property type="nucleotide sequence ID" value="XM_014303776.1"/>
</dbReference>
<feature type="domain" description="EF-hand" evidence="2">
    <location>
        <begin position="749"/>
        <end position="778"/>
    </location>
</feature>
<organism evidence="3 4">
    <name type="scientific">Sphaeroforma arctica JP610</name>
    <dbReference type="NCBI Taxonomy" id="667725"/>
    <lineage>
        <taxon>Eukaryota</taxon>
        <taxon>Ichthyosporea</taxon>
        <taxon>Ichthyophonida</taxon>
        <taxon>Sphaeroforma</taxon>
    </lineage>
</organism>
<dbReference type="STRING" id="667725.A0A0L0G8V7"/>
<dbReference type="Pfam" id="PF00036">
    <property type="entry name" value="EF-hand_1"/>
    <property type="match status" value="1"/>
</dbReference>
<dbReference type="GO" id="GO:0005509">
    <property type="term" value="F:calcium ion binding"/>
    <property type="evidence" value="ECO:0007669"/>
    <property type="project" value="InterPro"/>
</dbReference>
<protein>
    <recommendedName>
        <fullName evidence="2">EF-hand domain-containing protein</fullName>
    </recommendedName>
</protein>
<dbReference type="InterPro" id="IPR018247">
    <property type="entry name" value="EF_Hand_1_Ca_BS"/>
</dbReference>
<dbReference type="SUPFAM" id="SSF100950">
    <property type="entry name" value="NagB/RpiA/CoA transferase-like"/>
    <property type="match status" value="2"/>
</dbReference>
<evidence type="ECO:0000313" key="4">
    <source>
        <dbReference type="Proteomes" id="UP000054560"/>
    </source>
</evidence>
<dbReference type="PROSITE" id="PS00018">
    <property type="entry name" value="EF_HAND_1"/>
    <property type="match status" value="1"/>
</dbReference>
<dbReference type="GeneID" id="25902975"/>
<evidence type="ECO:0000256" key="1">
    <source>
        <dbReference type="ARBA" id="ARBA00022837"/>
    </source>
</evidence>
<dbReference type="SUPFAM" id="SSF47473">
    <property type="entry name" value="EF-hand"/>
    <property type="match status" value="1"/>
</dbReference>
<proteinExistence type="predicted"/>
<dbReference type="EMBL" id="KQ241707">
    <property type="protein sequence ID" value="KNC85349.1"/>
    <property type="molecule type" value="Genomic_DNA"/>
</dbReference>
<dbReference type="PROSITE" id="PS50222">
    <property type="entry name" value="EF_HAND_2"/>
    <property type="match status" value="1"/>
</dbReference>
<dbReference type="AlphaFoldDB" id="A0A0L0G8V7"/>
<dbReference type="Pfam" id="PF01144">
    <property type="entry name" value="CoA_trans"/>
    <property type="match status" value="1"/>
</dbReference>
<accession>A0A0L0G8V7</accession>